<evidence type="ECO:0000256" key="1">
    <source>
        <dbReference type="SAM" id="Phobius"/>
    </source>
</evidence>
<keyword evidence="1" id="KW-0812">Transmembrane</keyword>
<name>A0A0C3B5Q5_SERVB</name>
<evidence type="ECO:0000313" key="3">
    <source>
        <dbReference type="Proteomes" id="UP000054097"/>
    </source>
</evidence>
<accession>A0A0C3B5Q5</accession>
<feature type="transmembrane region" description="Helical" evidence="1">
    <location>
        <begin position="36"/>
        <end position="55"/>
    </location>
</feature>
<dbReference type="AlphaFoldDB" id="A0A0C3B5Q5"/>
<dbReference type="HOGENOM" id="CLU_1098643_0_0_1"/>
<keyword evidence="1" id="KW-1133">Transmembrane helix</keyword>
<feature type="transmembrane region" description="Helical" evidence="1">
    <location>
        <begin position="67"/>
        <end position="90"/>
    </location>
</feature>
<gene>
    <name evidence="2" type="ORF">M408DRAFT_177930</name>
</gene>
<proteinExistence type="predicted"/>
<evidence type="ECO:0000313" key="2">
    <source>
        <dbReference type="EMBL" id="KIM26811.1"/>
    </source>
</evidence>
<reference evidence="3" key="2">
    <citation type="submission" date="2015-01" db="EMBL/GenBank/DDBJ databases">
        <title>Evolutionary Origins and Diversification of the Mycorrhizal Mutualists.</title>
        <authorList>
            <consortium name="DOE Joint Genome Institute"/>
            <consortium name="Mycorrhizal Genomics Consortium"/>
            <person name="Kohler A."/>
            <person name="Kuo A."/>
            <person name="Nagy L.G."/>
            <person name="Floudas D."/>
            <person name="Copeland A."/>
            <person name="Barry K.W."/>
            <person name="Cichocki N."/>
            <person name="Veneault-Fourrey C."/>
            <person name="LaButti K."/>
            <person name="Lindquist E.A."/>
            <person name="Lipzen A."/>
            <person name="Lundell T."/>
            <person name="Morin E."/>
            <person name="Murat C."/>
            <person name="Riley R."/>
            <person name="Ohm R."/>
            <person name="Sun H."/>
            <person name="Tunlid A."/>
            <person name="Henrissat B."/>
            <person name="Grigoriev I.V."/>
            <person name="Hibbett D.S."/>
            <person name="Martin F."/>
        </authorList>
    </citation>
    <scope>NUCLEOTIDE SEQUENCE [LARGE SCALE GENOMIC DNA]</scope>
    <source>
        <strain evidence="3">MAFF 305830</strain>
    </source>
</reference>
<organism evidence="2 3">
    <name type="scientific">Serendipita vermifera MAFF 305830</name>
    <dbReference type="NCBI Taxonomy" id="933852"/>
    <lineage>
        <taxon>Eukaryota</taxon>
        <taxon>Fungi</taxon>
        <taxon>Dikarya</taxon>
        <taxon>Basidiomycota</taxon>
        <taxon>Agaricomycotina</taxon>
        <taxon>Agaricomycetes</taxon>
        <taxon>Sebacinales</taxon>
        <taxon>Serendipitaceae</taxon>
        <taxon>Serendipita</taxon>
    </lineage>
</organism>
<sequence>MPMTRELVSSLTASAGLNGLAVLVTAIVQTAQDQLDLYHAIFILHLLAFLGISATPSGLYKWNNLRVGIASGSSVLGSLALICFSFYVWANAPTFGPQPECNSKVLYVILFFPVSATATWLRAVLIAGLGVLSLAFLIFLVLLPWLLYARKLFSDTYKSLPSDSGSVFVDEEDLNTKGIAVRLVSSVFGIITLEMTVKANNVDEEDVWSFGQILAVVLLFSSLNELLHFFLGLWRRVNK</sequence>
<dbReference type="Proteomes" id="UP000054097">
    <property type="component" value="Unassembled WGS sequence"/>
</dbReference>
<feature type="transmembrane region" description="Helical" evidence="1">
    <location>
        <begin position="179"/>
        <end position="197"/>
    </location>
</feature>
<feature type="transmembrane region" description="Helical" evidence="1">
    <location>
        <begin position="209"/>
        <end position="234"/>
    </location>
</feature>
<dbReference type="OrthoDB" id="5427664at2759"/>
<keyword evidence="3" id="KW-1185">Reference proteome</keyword>
<feature type="transmembrane region" description="Helical" evidence="1">
    <location>
        <begin position="120"/>
        <end position="148"/>
    </location>
</feature>
<reference evidence="2 3" key="1">
    <citation type="submission" date="2014-04" db="EMBL/GenBank/DDBJ databases">
        <authorList>
            <consortium name="DOE Joint Genome Institute"/>
            <person name="Kuo A."/>
            <person name="Zuccaro A."/>
            <person name="Kohler A."/>
            <person name="Nagy L.G."/>
            <person name="Floudas D."/>
            <person name="Copeland A."/>
            <person name="Barry K.W."/>
            <person name="Cichocki N."/>
            <person name="Veneault-Fourrey C."/>
            <person name="LaButti K."/>
            <person name="Lindquist E.A."/>
            <person name="Lipzen A."/>
            <person name="Lundell T."/>
            <person name="Morin E."/>
            <person name="Murat C."/>
            <person name="Sun H."/>
            <person name="Tunlid A."/>
            <person name="Henrissat B."/>
            <person name="Grigoriev I.V."/>
            <person name="Hibbett D.S."/>
            <person name="Martin F."/>
            <person name="Nordberg H.P."/>
            <person name="Cantor M.N."/>
            <person name="Hua S.X."/>
        </authorList>
    </citation>
    <scope>NUCLEOTIDE SEQUENCE [LARGE SCALE GENOMIC DNA]</scope>
    <source>
        <strain evidence="2 3">MAFF 305830</strain>
    </source>
</reference>
<protein>
    <submittedName>
        <fullName evidence="2">Uncharacterized protein</fullName>
    </submittedName>
</protein>
<dbReference type="EMBL" id="KN824303">
    <property type="protein sequence ID" value="KIM26811.1"/>
    <property type="molecule type" value="Genomic_DNA"/>
</dbReference>
<keyword evidence="1" id="KW-0472">Membrane</keyword>